<feature type="region of interest" description="Disordered" evidence="1">
    <location>
        <begin position="33"/>
        <end position="64"/>
    </location>
</feature>
<dbReference type="AlphaFoldDB" id="B0D029"/>
<organism evidence="3">
    <name type="scientific">Laccaria bicolor (strain S238N-H82 / ATCC MYA-4686)</name>
    <name type="common">Bicoloured deceiver</name>
    <name type="synonym">Laccaria laccata var. bicolor</name>
    <dbReference type="NCBI Taxonomy" id="486041"/>
    <lineage>
        <taxon>Eukaryota</taxon>
        <taxon>Fungi</taxon>
        <taxon>Dikarya</taxon>
        <taxon>Basidiomycota</taxon>
        <taxon>Agaricomycotina</taxon>
        <taxon>Agaricomycetes</taxon>
        <taxon>Agaricomycetidae</taxon>
        <taxon>Agaricales</taxon>
        <taxon>Agaricineae</taxon>
        <taxon>Hydnangiaceae</taxon>
        <taxon>Laccaria</taxon>
    </lineage>
</organism>
<keyword evidence="3" id="KW-1185">Reference proteome</keyword>
<evidence type="ECO:0000313" key="2">
    <source>
        <dbReference type="EMBL" id="EDR11756.1"/>
    </source>
</evidence>
<gene>
    <name evidence="2" type="ORF">LACBIDRAFT_313456</name>
</gene>
<sequence>MITRPEEVDIMYRSPVPGSLASFGSQQKQFIVPKRDQGRGSHRHTASIASLIRGDERGPEDGWSPVSGVFVIPHGWDSRV</sequence>
<dbReference type="InParanoid" id="B0D029"/>
<dbReference type="Proteomes" id="UP000001194">
    <property type="component" value="Unassembled WGS sequence"/>
</dbReference>
<evidence type="ECO:0000313" key="3">
    <source>
        <dbReference type="Proteomes" id="UP000001194"/>
    </source>
</evidence>
<protein>
    <submittedName>
        <fullName evidence="2">Predicted protein</fullName>
    </submittedName>
</protein>
<dbReference type="HOGENOM" id="CLU_196208_0_0_1"/>
<name>B0D029_LACBS</name>
<dbReference type="OrthoDB" id="3003911at2759"/>
<accession>B0D029</accession>
<dbReference type="EMBL" id="DS547095">
    <property type="protein sequence ID" value="EDR11756.1"/>
    <property type="molecule type" value="Genomic_DNA"/>
</dbReference>
<dbReference type="GeneID" id="6072988"/>
<dbReference type="KEGG" id="lbc:LACBIDRAFT_313456"/>
<evidence type="ECO:0000256" key="1">
    <source>
        <dbReference type="SAM" id="MobiDB-lite"/>
    </source>
</evidence>
<dbReference type="RefSeq" id="XP_001877653.1">
    <property type="nucleotide sequence ID" value="XM_001877618.1"/>
</dbReference>
<proteinExistence type="predicted"/>
<reference evidence="2 3" key="1">
    <citation type="journal article" date="2008" name="Nature">
        <title>The genome of Laccaria bicolor provides insights into mycorrhizal symbiosis.</title>
        <authorList>
            <person name="Martin F."/>
            <person name="Aerts A."/>
            <person name="Ahren D."/>
            <person name="Brun A."/>
            <person name="Danchin E.G.J."/>
            <person name="Duchaussoy F."/>
            <person name="Gibon J."/>
            <person name="Kohler A."/>
            <person name="Lindquist E."/>
            <person name="Pereda V."/>
            <person name="Salamov A."/>
            <person name="Shapiro H.J."/>
            <person name="Wuyts J."/>
            <person name="Blaudez D."/>
            <person name="Buee M."/>
            <person name="Brokstein P."/>
            <person name="Canbaeck B."/>
            <person name="Cohen D."/>
            <person name="Courty P.E."/>
            <person name="Coutinho P.M."/>
            <person name="Delaruelle C."/>
            <person name="Detter J.C."/>
            <person name="Deveau A."/>
            <person name="DiFazio S."/>
            <person name="Duplessis S."/>
            <person name="Fraissinet-Tachet L."/>
            <person name="Lucic E."/>
            <person name="Frey-Klett P."/>
            <person name="Fourrey C."/>
            <person name="Feussner I."/>
            <person name="Gay G."/>
            <person name="Grimwood J."/>
            <person name="Hoegger P.J."/>
            <person name="Jain P."/>
            <person name="Kilaru S."/>
            <person name="Labbe J."/>
            <person name="Lin Y.C."/>
            <person name="Legue V."/>
            <person name="Le Tacon F."/>
            <person name="Marmeisse R."/>
            <person name="Melayah D."/>
            <person name="Montanini B."/>
            <person name="Muratet M."/>
            <person name="Nehls U."/>
            <person name="Niculita-Hirzel H."/>
            <person name="Oudot-Le Secq M.P."/>
            <person name="Peter M."/>
            <person name="Quesneville H."/>
            <person name="Rajashekar B."/>
            <person name="Reich M."/>
            <person name="Rouhier N."/>
            <person name="Schmutz J."/>
            <person name="Yin T."/>
            <person name="Chalot M."/>
            <person name="Henrissat B."/>
            <person name="Kuees U."/>
            <person name="Lucas S."/>
            <person name="Van de Peer Y."/>
            <person name="Podila G.K."/>
            <person name="Polle A."/>
            <person name="Pukkila P.J."/>
            <person name="Richardson P.M."/>
            <person name="Rouze P."/>
            <person name="Sanders I.R."/>
            <person name="Stajich J.E."/>
            <person name="Tunlid A."/>
            <person name="Tuskan G."/>
            <person name="Grigoriev I.V."/>
        </authorList>
    </citation>
    <scope>NUCLEOTIDE SEQUENCE [LARGE SCALE GENOMIC DNA]</scope>
    <source>
        <strain evidence="3">S238N-H82 / ATCC MYA-4686</strain>
    </source>
</reference>